<keyword evidence="3" id="KW-1185">Reference proteome</keyword>
<keyword evidence="1" id="KW-0472">Membrane</keyword>
<reference evidence="2" key="1">
    <citation type="submission" date="2021-01" db="EMBL/GenBank/DDBJ databases">
        <title>Whole genome shotgun sequence of Actinoplanes rishiriensis NBRC 108556.</title>
        <authorList>
            <person name="Komaki H."/>
            <person name="Tamura T."/>
        </authorList>
    </citation>
    <scope>NUCLEOTIDE SEQUENCE</scope>
    <source>
        <strain evidence="2">NBRC 108556</strain>
    </source>
</reference>
<keyword evidence="1" id="KW-1133">Transmembrane helix</keyword>
<dbReference type="AlphaFoldDB" id="A0A919MVA9"/>
<organism evidence="2 3">
    <name type="scientific">Paractinoplanes rishiriensis</name>
    <dbReference type="NCBI Taxonomy" id="1050105"/>
    <lineage>
        <taxon>Bacteria</taxon>
        <taxon>Bacillati</taxon>
        <taxon>Actinomycetota</taxon>
        <taxon>Actinomycetes</taxon>
        <taxon>Micromonosporales</taxon>
        <taxon>Micromonosporaceae</taxon>
        <taxon>Paractinoplanes</taxon>
    </lineage>
</organism>
<dbReference type="EMBL" id="BOMV01000100">
    <property type="protein sequence ID" value="GIF01212.1"/>
    <property type="molecule type" value="Genomic_DNA"/>
</dbReference>
<sequence>MRTFLAVSAVAGLIGIVLGIVFAITWLALIGATLLTVALVMTALAAPKTRGGRW</sequence>
<evidence type="ECO:0000313" key="3">
    <source>
        <dbReference type="Proteomes" id="UP000636960"/>
    </source>
</evidence>
<keyword evidence="1" id="KW-0812">Transmembrane</keyword>
<name>A0A919MVA9_9ACTN</name>
<evidence type="ECO:0000313" key="2">
    <source>
        <dbReference type="EMBL" id="GIF01212.1"/>
    </source>
</evidence>
<dbReference type="RefSeq" id="WP_203789772.1">
    <property type="nucleotide sequence ID" value="NZ_BOMV01000100.1"/>
</dbReference>
<comment type="caution">
    <text evidence="2">The sequence shown here is derived from an EMBL/GenBank/DDBJ whole genome shotgun (WGS) entry which is preliminary data.</text>
</comment>
<proteinExistence type="predicted"/>
<feature type="transmembrane region" description="Helical" evidence="1">
    <location>
        <begin position="29"/>
        <end position="46"/>
    </location>
</feature>
<dbReference type="Proteomes" id="UP000636960">
    <property type="component" value="Unassembled WGS sequence"/>
</dbReference>
<gene>
    <name evidence="2" type="ORF">Ari01nite_86760</name>
</gene>
<evidence type="ECO:0000256" key="1">
    <source>
        <dbReference type="SAM" id="Phobius"/>
    </source>
</evidence>
<accession>A0A919MVA9</accession>
<protein>
    <submittedName>
        <fullName evidence="2">Uncharacterized protein</fullName>
    </submittedName>
</protein>